<keyword evidence="3" id="KW-0722">Serine protease inhibitor</keyword>
<dbReference type="Gene3D" id="2.30.39.10">
    <property type="entry name" value="Alpha-1-antitrypsin, domain 1"/>
    <property type="match status" value="1"/>
</dbReference>
<feature type="signal peptide" evidence="5">
    <location>
        <begin position="1"/>
        <end position="18"/>
    </location>
</feature>
<dbReference type="Gene3D" id="3.30.497.10">
    <property type="entry name" value="Antithrombin, subunit I, domain 2"/>
    <property type="match status" value="1"/>
</dbReference>
<dbReference type="AlphaFoldDB" id="A0A0P6J4P6"/>
<dbReference type="EMBL" id="GDUN01000856">
    <property type="protein sequence ID" value="JAN95063.1"/>
    <property type="molecule type" value="mRNA"/>
</dbReference>
<organism evidence="7">
    <name type="scientific">Aedes aegypti</name>
    <name type="common">Yellowfever mosquito</name>
    <name type="synonym">Culex aegypti</name>
    <dbReference type="NCBI Taxonomy" id="7159"/>
    <lineage>
        <taxon>Eukaryota</taxon>
        <taxon>Metazoa</taxon>
        <taxon>Ecdysozoa</taxon>
        <taxon>Arthropoda</taxon>
        <taxon>Hexapoda</taxon>
        <taxon>Insecta</taxon>
        <taxon>Pterygota</taxon>
        <taxon>Neoptera</taxon>
        <taxon>Endopterygota</taxon>
        <taxon>Diptera</taxon>
        <taxon>Nematocera</taxon>
        <taxon>Culicoidea</taxon>
        <taxon>Culicidae</taxon>
        <taxon>Culicinae</taxon>
        <taxon>Aedini</taxon>
        <taxon>Aedes</taxon>
        <taxon>Stegomyia</taxon>
    </lineage>
</organism>
<sequence>MKMKLLIVLSACLALTIAQKNRRFNQKTTTTPPPSNDNEFFDDRRCDEMNLAAGSEVDPWACLCHQFQFQRETCESDIEKYLPSQPGSKVCKDHRHYYIGLDNRCNYDRALDSSNDPAGKAMQFALDLFRVADNKNPDENFIISPLSPQVLLAQLTEGCSEKARMEMVHGVKLNGNEAASLVDALTAASNKDSTANKVDIASVFFKSKDIKLQTEFRDDAKQNNIKMKDIDFSNPQQAANAVNEWASTQTRGNIPQVITEQGIAPDMMMLLMNAVYFKGTWLYKFNETLTNRRALFESSKNKKMPVHMMAQSNKLRFGEISYGVYSDFRQGLRWVELPYDGDELSMIVLLPKVRLQLDEMLRHINGSHFQEIFDVIRRNHNPIKIHLKMPRFAIKSSVSLVEPLKKLGIKEIFEDDNPLPKLFKTPAKVGDVKQDAFLKVDEDGTTATAVSRVTIIPLSLNMYEDMDFVCDEPFMVMVLDKTRQIPLFMAKIRKPEKSKDDQSRTRG</sequence>
<dbReference type="InterPro" id="IPR036186">
    <property type="entry name" value="Serpin_sf"/>
</dbReference>
<dbReference type="CDD" id="cd00172">
    <property type="entry name" value="serpin"/>
    <property type="match status" value="1"/>
</dbReference>
<evidence type="ECO:0000256" key="3">
    <source>
        <dbReference type="ARBA" id="ARBA00022900"/>
    </source>
</evidence>
<reference evidence="7" key="1">
    <citation type="journal article" date="2016" name="PLoS ONE">
        <title>A Deep Insight into the Sialome of Male and Female Aedes aegypti Mosquitoes.</title>
        <authorList>
            <person name="Ribeiro J.M."/>
            <person name="Martin-Martin I."/>
            <person name="Arca B."/>
            <person name="Calvo E."/>
        </authorList>
    </citation>
    <scope>NUCLEOTIDE SEQUENCE</scope>
    <source>
        <strain evidence="7">Liverpool</strain>
        <tissue evidence="7">Salivary glands</tissue>
    </source>
</reference>
<proteinExistence type="evidence at transcript level"/>
<dbReference type="InterPro" id="IPR042185">
    <property type="entry name" value="Serpin_sf_2"/>
</dbReference>
<dbReference type="PANTHER" id="PTHR11461:SF211">
    <property type="entry name" value="GH10112P-RELATED"/>
    <property type="match status" value="1"/>
</dbReference>
<dbReference type="Pfam" id="PF00079">
    <property type="entry name" value="Serpin"/>
    <property type="match status" value="1"/>
</dbReference>
<feature type="chain" id="PRO_5006128604" evidence="5">
    <location>
        <begin position="19"/>
        <end position="507"/>
    </location>
</feature>
<dbReference type="GO" id="GO:0004867">
    <property type="term" value="F:serine-type endopeptidase inhibitor activity"/>
    <property type="evidence" value="ECO:0007669"/>
    <property type="project" value="UniProtKB-KW"/>
</dbReference>
<evidence type="ECO:0000259" key="6">
    <source>
        <dbReference type="SMART" id="SM00093"/>
    </source>
</evidence>
<evidence type="ECO:0000256" key="4">
    <source>
        <dbReference type="RuleBase" id="RU000411"/>
    </source>
</evidence>
<dbReference type="InterPro" id="IPR000215">
    <property type="entry name" value="Serpin_fam"/>
</dbReference>
<keyword evidence="2" id="KW-0646">Protease inhibitor</keyword>
<evidence type="ECO:0000256" key="2">
    <source>
        <dbReference type="ARBA" id="ARBA00022690"/>
    </source>
</evidence>
<dbReference type="VEuPathDB" id="VectorBase:AAEL020823"/>
<accession>A0A0P6J4P6</accession>
<name>A0A0P6J4P6_AEDAE</name>
<dbReference type="InterPro" id="IPR042178">
    <property type="entry name" value="Serpin_sf_1"/>
</dbReference>
<keyword evidence="5" id="KW-0732">Signal</keyword>
<dbReference type="SUPFAM" id="SSF56574">
    <property type="entry name" value="Serpins"/>
    <property type="match status" value="1"/>
</dbReference>
<dbReference type="SMART" id="SM00093">
    <property type="entry name" value="SERPIN"/>
    <property type="match status" value="1"/>
</dbReference>
<evidence type="ECO:0000256" key="1">
    <source>
        <dbReference type="ARBA" id="ARBA00009500"/>
    </source>
</evidence>
<dbReference type="GO" id="GO:0005615">
    <property type="term" value="C:extracellular space"/>
    <property type="evidence" value="ECO:0007669"/>
    <property type="project" value="InterPro"/>
</dbReference>
<feature type="domain" description="Serpin" evidence="6">
    <location>
        <begin position="126"/>
        <end position="495"/>
    </location>
</feature>
<comment type="similarity">
    <text evidence="1 4">Belongs to the serpin family.</text>
</comment>
<evidence type="ECO:0000313" key="7">
    <source>
        <dbReference type="EMBL" id="JAN95063.1"/>
    </source>
</evidence>
<protein>
    <submittedName>
        <fullName evidence="7">Putative serine protease inhibitor serpin</fullName>
    </submittedName>
</protein>
<evidence type="ECO:0000256" key="5">
    <source>
        <dbReference type="SAM" id="SignalP"/>
    </source>
</evidence>
<dbReference type="InterPro" id="IPR023796">
    <property type="entry name" value="Serpin_dom"/>
</dbReference>
<dbReference type="PANTHER" id="PTHR11461">
    <property type="entry name" value="SERINE PROTEASE INHIBITOR, SERPIN"/>
    <property type="match status" value="1"/>
</dbReference>